<dbReference type="PANTHER" id="PTHR12526:SF640">
    <property type="entry name" value="COLANIC ACID BIOSYNTHESIS GLYCOSYLTRANSFERASE WCAL-RELATED"/>
    <property type="match status" value="1"/>
</dbReference>
<proteinExistence type="inferred from homology"/>
<comment type="similarity">
    <text evidence="1">Belongs to the glycosyltransferase group 1 family. Glycosyltransferase 4 subfamily.</text>
</comment>
<dbReference type="Gene3D" id="3.40.50.2000">
    <property type="entry name" value="Glycogen Phosphorylase B"/>
    <property type="match status" value="1"/>
</dbReference>
<keyword evidence="2" id="KW-0328">Glycosyltransferase</keyword>
<dbReference type="Pfam" id="PF00534">
    <property type="entry name" value="Glycos_transf_1"/>
    <property type="match status" value="1"/>
</dbReference>
<protein>
    <submittedName>
        <fullName evidence="5">Glycosyltransferase</fullName>
    </submittedName>
</protein>
<dbReference type="SUPFAM" id="SSF53756">
    <property type="entry name" value="UDP-Glycosyltransferase/glycogen phosphorylase"/>
    <property type="match status" value="1"/>
</dbReference>
<accession>A0ABT2NHC2</accession>
<keyword evidence="3" id="KW-0808">Transferase</keyword>
<evidence type="ECO:0000313" key="5">
    <source>
        <dbReference type="EMBL" id="MCT8328317.1"/>
    </source>
</evidence>
<sequence length="405" mass="44922">MIAAPDAPRELVLLPSLTAQRGPRGGLILTRKYMTGTAEIARTWPGPVTSLARLSDTPTTDMDHTEYLPGEAETELEIRPEEEERLAARLSSAAAVLGFLSREEAGTARLCRRLGVPIVFTAEYSPTTERQILDAEVSNPILRLRRRLWLWRTERIRRKVLGIAAGLHCSGTPTYEAYRDLNRNTLLFFDNRVSRDGVISDADFAGKIARLKRAAPLRLVFGGRLMAMKGVMELPRVAADLARRGVPFQFDIFGSGPLKDALEAQIRDQGLQDRMALCGVRDFDTGWIPYLKEQADLFVCCHPQGDPSSTYPEVMSCGVPIAGYDNEAFCGIVRESRGGWVAPMFDSATLAGTIARLHENRDEIAETATRARDFARQHVFEQTFANRAAHLIRVSRLPADLKSGV</sequence>
<dbReference type="InterPro" id="IPR001296">
    <property type="entry name" value="Glyco_trans_1"/>
</dbReference>
<feature type="domain" description="Glycosyl transferase family 1" evidence="4">
    <location>
        <begin position="217"/>
        <end position="373"/>
    </location>
</feature>
<dbReference type="Proteomes" id="UP001205601">
    <property type="component" value="Unassembled WGS sequence"/>
</dbReference>
<gene>
    <name evidence="5" type="ORF">N5I32_02200</name>
</gene>
<dbReference type="RefSeq" id="WP_261493751.1">
    <property type="nucleotide sequence ID" value="NZ_JAOCQF010000001.1"/>
</dbReference>
<evidence type="ECO:0000256" key="2">
    <source>
        <dbReference type="ARBA" id="ARBA00022676"/>
    </source>
</evidence>
<evidence type="ECO:0000259" key="4">
    <source>
        <dbReference type="Pfam" id="PF00534"/>
    </source>
</evidence>
<evidence type="ECO:0000256" key="3">
    <source>
        <dbReference type="ARBA" id="ARBA00022679"/>
    </source>
</evidence>
<evidence type="ECO:0000256" key="1">
    <source>
        <dbReference type="ARBA" id="ARBA00009481"/>
    </source>
</evidence>
<evidence type="ECO:0000313" key="6">
    <source>
        <dbReference type="Proteomes" id="UP001205601"/>
    </source>
</evidence>
<keyword evidence="6" id="KW-1185">Reference proteome</keyword>
<comment type="caution">
    <text evidence="5">The sequence shown here is derived from an EMBL/GenBank/DDBJ whole genome shotgun (WGS) entry which is preliminary data.</text>
</comment>
<name>A0ABT2NHC2_9RHOB</name>
<reference evidence="6" key="1">
    <citation type="submission" date="2023-07" db="EMBL/GenBank/DDBJ databases">
        <title>Defluviimonas sediminis sp. nov., isolated from mangrove sediment.</title>
        <authorList>
            <person name="Liu L."/>
            <person name="Li J."/>
            <person name="Huang Y."/>
            <person name="Pan J."/>
            <person name="Li M."/>
        </authorList>
    </citation>
    <scope>NUCLEOTIDE SEQUENCE [LARGE SCALE GENOMIC DNA]</scope>
    <source>
        <strain evidence="6">FT324</strain>
    </source>
</reference>
<organism evidence="5 6">
    <name type="scientific">Albidovulum sediminis</name>
    <dbReference type="NCBI Taxonomy" id="3066345"/>
    <lineage>
        <taxon>Bacteria</taxon>
        <taxon>Pseudomonadati</taxon>
        <taxon>Pseudomonadota</taxon>
        <taxon>Alphaproteobacteria</taxon>
        <taxon>Rhodobacterales</taxon>
        <taxon>Paracoccaceae</taxon>
        <taxon>Albidovulum</taxon>
    </lineage>
</organism>
<dbReference type="EMBL" id="JAOCQF010000001">
    <property type="protein sequence ID" value="MCT8328317.1"/>
    <property type="molecule type" value="Genomic_DNA"/>
</dbReference>
<dbReference type="PANTHER" id="PTHR12526">
    <property type="entry name" value="GLYCOSYLTRANSFERASE"/>
    <property type="match status" value="1"/>
</dbReference>